<sequence length="1129" mass="127990">MGSTSASSAAAMAEARAHVERIRRERFFIGREERNPLAEDIHQAVTYLSEELYSKDVHFLMELIQNAEDNEYPLDVSPELEFVMTKKDITATGAESTLLLFNNERGFSAANIESICRIGRSTKKGNRHLGYIGEKGIGFKSVFLVSSQPHIFSNGYQIKFNEKPSADCDIGYIVPEWVDGKPSIDDITTLYGHSRTLPTTIIILPLKTDKILAVKKELSSTHPEILLFLSKIRQLSVREMNDDPKASKISQISISSEVDYRMRKDIDAESYTLHLAMQENSKGQNEECTYYMWKQKFAVKPECKIQKRVEVDEWVVTLAFPQGQRLSKGAQSPGVYAFLPTEMVTNFPFIIQSDFVLASSRESILFDSQWNRGILDCVPSAFVNAFGTILKSSSDAPLFALPPIFRFLPIQASSISLFDAIRQSIKTKVKAEDIMPCESCITGKFFCNPTEVSRLDTAFWRILNIAQKQGINMQNLSSYGTFVLSTYLDNQEEIKWYERAKTKDLLHTPFDLANFMHRDRWLHTSVGFRSPKETIIFSSAWEPVAAVSSLPFVDDNDTKYGLGEAIYCYQNELRAFGSKVGLEQGAAFVISGLNIPHDAADVTPEAVISLLTCIRSWRKNGSALPESFMNAINVKWVKTTAGYKHPNECILFETECSSHVHRDDGPFIDEIFYGHELVSYESELQAIGVIVNARAGCALMAHHLRGLSNGDKISRIYSYLETFCWKPWYTSDDWIWIPHEADEGQWVNPDSCVLYDTNSLFGSQLHVLEKWYNRKLLRYFNTTFGVKRHPTVSDYCKLWSMWQDSNSALAQKDCAAFWEFFGKNWRTDIEKFIAGCITKVPVCSGDQILLLEKQDVFIPDDLILEDLFKKQAQQPLFVWYPSASLPCLSPAKLNDIYSGIGVQKISKAVARDESEHMKIEHVTIVHKGTMIKPGLLRIVLAFLADPILDISAKKRHEMVSGLTNVVVYETSMPLTVSYQVGLSSGRSMVVTSARFFCWERENSSLFVTKTEASGSVINAIKLERAACFAEEISKGLLFENTDQVPALAELVRTGFLLDFDVPAIDILLKLKNIRLFEEDEQFLLPYADTLRVPQSFFLVKNHLFSLVRRCIQRVSFHLRRAQETKDAFN</sequence>
<gene>
    <name evidence="3" type="ORF">URODEC1_LOCUS4219</name>
</gene>
<dbReference type="SUPFAM" id="SSF55874">
    <property type="entry name" value="ATPase domain of HSP90 chaperone/DNA topoisomerase II/histidine kinase"/>
    <property type="match status" value="1"/>
</dbReference>
<dbReference type="Proteomes" id="UP001497457">
    <property type="component" value="Chromosome 10rd"/>
</dbReference>
<dbReference type="Gene3D" id="3.30.565.10">
    <property type="entry name" value="Histidine kinase-like ATPase, C-terminal domain"/>
    <property type="match status" value="1"/>
</dbReference>
<evidence type="ECO:0000259" key="2">
    <source>
        <dbReference type="Pfam" id="PF25794"/>
    </source>
</evidence>
<comment type="subunit">
    <text evidence="1">Homodimer.</text>
</comment>
<dbReference type="NCBIfam" id="NF047352">
    <property type="entry name" value="P_loop_sacsin"/>
    <property type="match status" value="1"/>
</dbReference>
<evidence type="ECO:0000313" key="3">
    <source>
        <dbReference type="EMBL" id="CAL4892313.1"/>
    </source>
</evidence>
<name>A0ABC8VJT1_9POAL</name>
<dbReference type="PANTHER" id="PTHR32387">
    <property type="entry name" value="WU:FJ29H11"/>
    <property type="match status" value="1"/>
</dbReference>
<reference evidence="3 4" key="2">
    <citation type="submission" date="2024-10" db="EMBL/GenBank/DDBJ databases">
        <authorList>
            <person name="Ryan C."/>
        </authorList>
    </citation>
    <scope>NUCLEOTIDE SEQUENCE [LARGE SCALE GENOMIC DNA]</scope>
</reference>
<dbReference type="InterPro" id="IPR036890">
    <property type="entry name" value="HATPase_C_sf"/>
</dbReference>
<dbReference type="Pfam" id="PF25794">
    <property type="entry name" value="SACS"/>
    <property type="match status" value="1"/>
</dbReference>
<keyword evidence="4" id="KW-1185">Reference proteome</keyword>
<dbReference type="InterPro" id="IPR052957">
    <property type="entry name" value="Auxin_embryo_med"/>
</dbReference>
<dbReference type="AlphaFoldDB" id="A0ABC8VJT1"/>
<evidence type="ECO:0000313" key="4">
    <source>
        <dbReference type="Proteomes" id="UP001497457"/>
    </source>
</evidence>
<feature type="domain" description="Sacsin/Nov" evidence="2">
    <location>
        <begin position="53"/>
        <end position="155"/>
    </location>
</feature>
<evidence type="ECO:0000256" key="1">
    <source>
        <dbReference type="ARBA" id="ARBA00011738"/>
    </source>
</evidence>
<dbReference type="InterPro" id="IPR058210">
    <property type="entry name" value="SACS/Nov_dom"/>
</dbReference>
<protein>
    <recommendedName>
        <fullName evidence="2">Sacsin/Nov domain-containing protein</fullName>
    </recommendedName>
</protein>
<organism evidence="3 4">
    <name type="scientific">Urochloa decumbens</name>
    <dbReference type="NCBI Taxonomy" id="240449"/>
    <lineage>
        <taxon>Eukaryota</taxon>
        <taxon>Viridiplantae</taxon>
        <taxon>Streptophyta</taxon>
        <taxon>Embryophyta</taxon>
        <taxon>Tracheophyta</taxon>
        <taxon>Spermatophyta</taxon>
        <taxon>Magnoliopsida</taxon>
        <taxon>Liliopsida</taxon>
        <taxon>Poales</taxon>
        <taxon>Poaceae</taxon>
        <taxon>PACMAD clade</taxon>
        <taxon>Panicoideae</taxon>
        <taxon>Panicodae</taxon>
        <taxon>Paniceae</taxon>
        <taxon>Melinidinae</taxon>
        <taxon>Urochloa</taxon>
    </lineage>
</organism>
<dbReference type="PANTHER" id="PTHR32387:SF9">
    <property type="entry name" value="RING-TYPE DOMAIN-CONTAINING PROTEIN"/>
    <property type="match status" value="1"/>
</dbReference>
<accession>A0ABC8VJT1</accession>
<reference evidence="4" key="1">
    <citation type="submission" date="2024-06" db="EMBL/GenBank/DDBJ databases">
        <authorList>
            <person name="Ryan C."/>
        </authorList>
    </citation>
    <scope>NUCLEOTIDE SEQUENCE [LARGE SCALE GENOMIC DNA]</scope>
</reference>
<proteinExistence type="predicted"/>
<dbReference type="EMBL" id="OZ075120">
    <property type="protein sequence ID" value="CAL4892313.1"/>
    <property type="molecule type" value="Genomic_DNA"/>
</dbReference>